<accession>A0A4R0X9Z6</accession>
<gene>
    <name evidence="2" type="ORF">BZM27_54030</name>
</gene>
<feature type="region of interest" description="Disordered" evidence="1">
    <location>
        <begin position="40"/>
        <end position="79"/>
    </location>
</feature>
<comment type="caution">
    <text evidence="2">The sequence shown here is derived from an EMBL/GenBank/DDBJ whole genome shotgun (WGS) entry which is preliminary data.</text>
</comment>
<organism evidence="2 3">
    <name type="scientific">Paraburkholderia steynii</name>
    <dbReference type="NCBI Taxonomy" id="1245441"/>
    <lineage>
        <taxon>Bacteria</taxon>
        <taxon>Pseudomonadati</taxon>
        <taxon>Pseudomonadota</taxon>
        <taxon>Betaproteobacteria</taxon>
        <taxon>Burkholderiales</taxon>
        <taxon>Burkholderiaceae</taxon>
        <taxon>Paraburkholderia</taxon>
    </lineage>
</organism>
<proteinExistence type="predicted"/>
<evidence type="ECO:0000313" key="3">
    <source>
        <dbReference type="Proteomes" id="UP000294200"/>
    </source>
</evidence>
<evidence type="ECO:0000313" key="2">
    <source>
        <dbReference type="EMBL" id="TCG02681.1"/>
    </source>
</evidence>
<dbReference type="AlphaFoldDB" id="A0A4R0X9Z6"/>
<sequence length="79" mass="7810">MQAGTTNNKSEDVYRMNKNISLTAVSFAAALALSACGGGGGGGNGGSSAAARRRRPSSPTTGNVATPQYASTSAQLAVF</sequence>
<feature type="compositionally biased region" description="Polar residues" evidence="1">
    <location>
        <begin position="59"/>
        <end position="79"/>
    </location>
</feature>
<reference evidence="2 3" key="1">
    <citation type="submission" date="2017-02" db="EMBL/GenBank/DDBJ databases">
        <title>Paraburkholderia sophoroidis sp. nov. and Paraburkholderia steynii sp. nov. rhizobial symbionts of the fynbos legume Hypocalyptus sophoroides.</title>
        <authorList>
            <person name="Steenkamp E.T."/>
            <person name="Beukes C.W."/>
            <person name="Van Zyl E."/>
            <person name="Avontuur J."/>
            <person name="Chan W.Y."/>
            <person name="Hassen A."/>
            <person name="Palmer M."/>
            <person name="Mthombeni L."/>
            <person name="Phalane F."/>
            <person name="Sereme K."/>
            <person name="Venter S.N."/>
        </authorList>
    </citation>
    <scope>NUCLEOTIDE SEQUENCE [LARGE SCALE GENOMIC DNA]</scope>
    <source>
        <strain evidence="2 3">HC1.1ba</strain>
    </source>
</reference>
<dbReference type="EMBL" id="MWML01000868">
    <property type="protein sequence ID" value="TCG02681.1"/>
    <property type="molecule type" value="Genomic_DNA"/>
</dbReference>
<keyword evidence="3" id="KW-1185">Reference proteome</keyword>
<name>A0A4R0X9Z6_9BURK</name>
<evidence type="ECO:0000256" key="1">
    <source>
        <dbReference type="SAM" id="MobiDB-lite"/>
    </source>
</evidence>
<dbReference type="Proteomes" id="UP000294200">
    <property type="component" value="Unassembled WGS sequence"/>
</dbReference>
<protein>
    <submittedName>
        <fullName evidence="2">Uncharacterized protein</fullName>
    </submittedName>
</protein>